<reference evidence="2" key="1">
    <citation type="journal article" date="2008" name="Nat. Genet.">
        <title>The Pristionchus pacificus genome provides a unique perspective on nematode lifestyle and parasitism.</title>
        <authorList>
            <person name="Dieterich C."/>
            <person name="Clifton S.W."/>
            <person name="Schuster L.N."/>
            <person name="Chinwalla A."/>
            <person name="Delehaunty K."/>
            <person name="Dinkelacker I."/>
            <person name="Fulton L."/>
            <person name="Fulton R."/>
            <person name="Godfrey J."/>
            <person name="Minx P."/>
            <person name="Mitreva M."/>
            <person name="Roeseler W."/>
            <person name="Tian H."/>
            <person name="Witte H."/>
            <person name="Yang S.P."/>
            <person name="Wilson R.K."/>
            <person name="Sommer R.J."/>
        </authorList>
    </citation>
    <scope>NUCLEOTIDE SEQUENCE [LARGE SCALE GENOMIC DNA]</scope>
    <source>
        <strain evidence="2">PS312</strain>
    </source>
</reference>
<dbReference type="SUPFAM" id="SSF55811">
    <property type="entry name" value="Nudix"/>
    <property type="match status" value="1"/>
</dbReference>
<reference evidence="1" key="2">
    <citation type="submission" date="2022-06" db="UniProtKB">
        <authorList>
            <consortium name="EnsemblMetazoa"/>
        </authorList>
    </citation>
    <scope>IDENTIFICATION</scope>
    <source>
        <strain evidence="1">PS312</strain>
    </source>
</reference>
<accession>A0A2A6BLR8</accession>
<keyword evidence="2" id="KW-1185">Reference proteome</keyword>
<dbReference type="Gene3D" id="3.90.79.10">
    <property type="entry name" value="Nucleoside Triphosphate Pyrophosphohydrolase"/>
    <property type="match status" value="1"/>
</dbReference>
<dbReference type="PROSITE" id="PS00893">
    <property type="entry name" value="NUDIX_BOX"/>
    <property type="match status" value="1"/>
</dbReference>
<dbReference type="CDD" id="cd03428">
    <property type="entry name" value="NUDIX_Ap4A_Nudt2"/>
    <property type="match status" value="1"/>
</dbReference>
<dbReference type="InterPro" id="IPR053035">
    <property type="entry name" value="Mitochondrial_GEF_domain"/>
</dbReference>
<dbReference type="InterPro" id="IPR009091">
    <property type="entry name" value="RCC1/BLIP-II"/>
</dbReference>
<dbReference type="GO" id="GO:0005743">
    <property type="term" value="C:mitochondrial inner membrane"/>
    <property type="evidence" value="ECO:0000318"/>
    <property type="project" value="GO_Central"/>
</dbReference>
<dbReference type="InterPro" id="IPR003565">
    <property type="entry name" value="Tetra_PHTase"/>
</dbReference>
<dbReference type="PANTHER" id="PTHR46337">
    <property type="entry name" value="RCC1-LIKE G EXCHANGING FACTOR-LIKE PROTEIN"/>
    <property type="match status" value="1"/>
</dbReference>
<dbReference type="InterPro" id="IPR000408">
    <property type="entry name" value="Reg_chr_condens"/>
</dbReference>
<gene>
    <name evidence="1" type="primary">WBGene00274265</name>
</gene>
<dbReference type="EnsemblMetazoa" id="PPA35896.1">
    <property type="protein sequence ID" value="PPA35896.1"/>
    <property type="gene ID" value="WBGene00274265"/>
</dbReference>
<protein>
    <submittedName>
        <fullName evidence="1">Bis(5'-nucleosyl)-tetraphosphatase [asymmetrical]</fullName>
    </submittedName>
</protein>
<dbReference type="PROSITE" id="PS50012">
    <property type="entry name" value="RCC1_3"/>
    <property type="match status" value="2"/>
</dbReference>
<proteinExistence type="predicted"/>
<dbReference type="SUPFAM" id="SSF50985">
    <property type="entry name" value="RCC1/BLIP-II"/>
    <property type="match status" value="1"/>
</dbReference>
<accession>A0A8R1UMH7</accession>
<evidence type="ECO:0000313" key="1">
    <source>
        <dbReference type="EnsemblMetazoa" id="PPA35896.1"/>
    </source>
</evidence>
<organism evidence="1 2">
    <name type="scientific">Pristionchus pacificus</name>
    <name type="common">Parasitic nematode worm</name>
    <dbReference type="NCBI Taxonomy" id="54126"/>
    <lineage>
        <taxon>Eukaryota</taxon>
        <taxon>Metazoa</taxon>
        <taxon>Ecdysozoa</taxon>
        <taxon>Nematoda</taxon>
        <taxon>Chromadorea</taxon>
        <taxon>Rhabditida</taxon>
        <taxon>Rhabditina</taxon>
        <taxon>Diplogasteromorpha</taxon>
        <taxon>Diplogasteroidea</taxon>
        <taxon>Neodiplogasteridae</taxon>
        <taxon>Pristionchus</taxon>
    </lineage>
</organism>
<dbReference type="AlphaFoldDB" id="A0A2A6BLR8"/>
<dbReference type="PROSITE" id="PS51462">
    <property type="entry name" value="NUDIX"/>
    <property type="match status" value="1"/>
</dbReference>
<dbReference type="PANTHER" id="PTHR46337:SF1">
    <property type="entry name" value="RCC1-LIKE G EXCHANGING FACTOR-LIKE PROTEIN"/>
    <property type="match status" value="1"/>
</dbReference>
<dbReference type="InterPro" id="IPR015797">
    <property type="entry name" value="NUDIX_hydrolase-like_dom_sf"/>
</dbReference>
<sequence length="594" mass="64441">MLNQVAMVVPSRVLVRAASTLSKEATRIEVRKQKRANCAVYGFGLSASGALSIPALVVQDNKVTSRETHKPLRISYCNLREIKKVSSGFGFSLFASRNKVYGSGLNNRLQIAGRLLDKGGAEEYYISGRRIGGLPDGKIVDIASGRAHSLVIVDDKVYAFGCNVHAQCGQDPATTSETVVVSGDQQLLPPVVLPTSSKPVRVHAALDTSFVLTEDGKVLAFGLNEDGQCANGRQGIQTEAREIIGDTQGERLVSLSGSTDTLMAVGESGRLFVWGQNEYGQAGVEHDEEIQLTASRAVSSTSLRGKKVVDAAATATTCVAATKDGVVFSWGVGVLGFGPDSVRLRHPTALPQTLFDGAKTIFDGAKVHRVHAGNVAAAAISDAGAVFVWGQNRYGLLGLGHTRDQLFPFPLFFQEDVKQISIGPDHTLVVVNIGYSILGDLIGLNRFKRPQMYLMATVSPVRAAGLVVFRRAPAIEFLLLQASYPPHHWTPPKGHVDPGEDEWTAALRETKEEANIDKDQLSIREDVHHTLCYEVKGKPKTVKYWAAQLKNADGLTQLSHEHQNWKWCSLEEAVKIADYAEMGALLREFHAKLQ</sequence>
<dbReference type="GO" id="GO:0005085">
    <property type="term" value="F:guanyl-nucleotide exchange factor activity"/>
    <property type="evidence" value="ECO:0000318"/>
    <property type="project" value="GO_Central"/>
</dbReference>
<dbReference type="GO" id="GO:0008796">
    <property type="term" value="F:bis(5'-nucleosyl)-tetraphosphatase activity"/>
    <property type="evidence" value="ECO:0007669"/>
    <property type="project" value="InterPro"/>
</dbReference>
<dbReference type="PRINTS" id="PR01405">
    <property type="entry name" value="TETRPHPHTASE"/>
</dbReference>
<dbReference type="Pfam" id="PF00293">
    <property type="entry name" value="NUDIX"/>
    <property type="match status" value="1"/>
</dbReference>
<dbReference type="InterPro" id="IPR000086">
    <property type="entry name" value="NUDIX_hydrolase_dom"/>
</dbReference>
<evidence type="ECO:0000313" key="2">
    <source>
        <dbReference type="Proteomes" id="UP000005239"/>
    </source>
</evidence>
<dbReference type="Gene3D" id="2.130.10.30">
    <property type="entry name" value="Regulator of chromosome condensation 1/beta-lactamase-inhibitor protein II"/>
    <property type="match status" value="2"/>
</dbReference>
<dbReference type="GO" id="GO:0019843">
    <property type="term" value="F:rRNA binding"/>
    <property type="evidence" value="ECO:0000318"/>
    <property type="project" value="GO_Central"/>
</dbReference>
<dbReference type="Pfam" id="PF00415">
    <property type="entry name" value="RCC1"/>
    <property type="match status" value="1"/>
</dbReference>
<dbReference type="InterPro" id="IPR020084">
    <property type="entry name" value="NUDIX_hydrolase_CS"/>
</dbReference>
<name>A0A2A6BLR8_PRIPA</name>
<dbReference type="Proteomes" id="UP000005239">
    <property type="component" value="Unassembled WGS sequence"/>
</dbReference>